<reference evidence="2" key="2">
    <citation type="submission" date="2020-05" db="UniProtKB">
        <authorList>
            <consortium name="EnsemblMetazoa"/>
        </authorList>
    </citation>
    <scope>IDENTIFICATION</scope>
    <source>
        <strain evidence="2">FAR1</strain>
    </source>
</reference>
<dbReference type="EnsemblMetazoa" id="AFAF003217-RA">
    <property type="protein sequence ID" value="AFAF003217-PA"/>
    <property type="gene ID" value="AFAF003217"/>
</dbReference>
<keyword evidence="3" id="KW-1185">Reference proteome</keyword>
<name>A0A182Q523_9DIPT</name>
<dbReference type="VEuPathDB" id="VectorBase:AFAF003217"/>
<accession>A0A182Q523</accession>
<proteinExistence type="predicted"/>
<evidence type="ECO:0000313" key="2">
    <source>
        <dbReference type="EnsemblMetazoa" id="AFAF003217-PA"/>
    </source>
</evidence>
<dbReference type="AlphaFoldDB" id="A0A182Q523"/>
<evidence type="ECO:0000313" key="3">
    <source>
        <dbReference type="Proteomes" id="UP000075886"/>
    </source>
</evidence>
<feature type="compositionally biased region" description="Gly residues" evidence="1">
    <location>
        <begin position="26"/>
        <end position="65"/>
    </location>
</feature>
<sequence>MLKKTITTPRAPLRPPAAALEHVRGGQAGVGGGVRAEGRQTGGRGVGTVGGQTGGRGVSQRGSGGRCSQEASRRSGNGDGWGSRNDRGRHGVIDGVCVVGGGVRCDHSGRGKGCSNRHDTGRSRSEHAHSQTDLKRSEQQR</sequence>
<reference evidence="3" key="1">
    <citation type="submission" date="2014-01" db="EMBL/GenBank/DDBJ databases">
        <title>The Genome Sequence of Anopheles farauti FAR1 (V2).</title>
        <authorList>
            <consortium name="The Broad Institute Genomics Platform"/>
            <person name="Neafsey D.E."/>
            <person name="Besansky N."/>
            <person name="Howell P."/>
            <person name="Walton C."/>
            <person name="Young S.K."/>
            <person name="Zeng Q."/>
            <person name="Gargeya S."/>
            <person name="Fitzgerald M."/>
            <person name="Haas B."/>
            <person name="Abouelleil A."/>
            <person name="Allen A.W."/>
            <person name="Alvarado L."/>
            <person name="Arachchi H.M."/>
            <person name="Berlin A.M."/>
            <person name="Chapman S.B."/>
            <person name="Gainer-Dewar J."/>
            <person name="Goldberg J."/>
            <person name="Griggs A."/>
            <person name="Gujja S."/>
            <person name="Hansen M."/>
            <person name="Howarth C."/>
            <person name="Imamovic A."/>
            <person name="Ireland A."/>
            <person name="Larimer J."/>
            <person name="McCowan C."/>
            <person name="Murphy C."/>
            <person name="Pearson M."/>
            <person name="Poon T.W."/>
            <person name="Priest M."/>
            <person name="Roberts A."/>
            <person name="Saif S."/>
            <person name="Shea T."/>
            <person name="Sisk P."/>
            <person name="Sykes S."/>
            <person name="Wortman J."/>
            <person name="Nusbaum C."/>
            <person name="Birren B."/>
        </authorList>
    </citation>
    <scope>NUCLEOTIDE SEQUENCE [LARGE SCALE GENOMIC DNA]</scope>
    <source>
        <strain evidence="3">FAR1</strain>
    </source>
</reference>
<dbReference type="Proteomes" id="UP000075886">
    <property type="component" value="Unassembled WGS sequence"/>
</dbReference>
<feature type="compositionally biased region" description="Basic and acidic residues" evidence="1">
    <location>
        <begin position="116"/>
        <end position="141"/>
    </location>
</feature>
<dbReference type="EMBL" id="AXCN02000525">
    <property type="status" value="NOT_ANNOTATED_CDS"/>
    <property type="molecule type" value="Genomic_DNA"/>
</dbReference>
<feature type="region of interest" description="Disordered" evidence="1">
    <location>
        <begin position="1"/>
        <end position="141"/>
    </location>
</feature>
<evidence type="ECO:0000256" key="1">
    <source>
        <dbReference type="SAM" id="MobiDB-lite"/>
    </source>
</evidence>
<organism evidence="2 3">
    <name type="scientific">Anopheles farauti</name>
    <dbReference type="NCBI Taxonomy" id="69004"/>
    <lineage>
        <taxon>Eukaryota</taxon>
        <taxon>Metazoa</taxon>
        <taxon>Ecdysozoa</taxon>
        <taxon>Arthropoda</taxon>
        <taxon>Hexapoda</taxon>
        <taxon>Insecta</taxon>
        <taxon>Pterygota</taxon>
        <taxon>Neoptera</taxon>
        <taxon>Endopterygota</taxon>
        <taxon>Diptera</taxon>
        <taxon>Nematocera</taxon>
        <taxon>Culicoidea</taxon>
        <taxon>Culicidae</taxon>
        <taxon>Anophelinae</taxon>
        <taxon>Anopheles</taxon>
    </lineage>
</organism>
<protein>
    <submittedName>
        <fullName evidence="2">Uncharacterized protein</fullName>
    </submittedName>
</protein>